<dbReference type="Gene3D" id="3.20.20.140">
    <property type="entry name" value="Metal-dependent hydrolases"/>
    <property type="match status" value="1"/>
</dbReference>
<organism evidence="7 8">
    <name type="scientific">Desulfosarcina alkanivorans</name>
    <dbReference type="NCBI Taxonomy" id="571177"/>
    <lineage>
        <taxon>Bacteria</taxon>
        <taxon>Pseudomonadati</taxon>
        <taxon>Thermodesulfobacteriota</taxon>
        <taxon>Desulfobacteria</taxon>
        <taxon>Desulfobacterales</taxon>
        <taxon>Desulfosarcinaceae</taxon>
        <taxon>Desulfosarcina</taxon>
    </lineage>
</organism>
<dbReference type="SUPFAM" id="SSF51338">
    <property type="entry name" value="Composite domain of metallo-dependent hydrolases"/>
    <property type="match status" value="1"/>
</dbReference>
<comment type="cofactor">
    <cofactor evidence="1">
        <name>Zn(2+)</name>
        <dbReference type="ChEBI" id="CHEBI:29105"/>
    </cofactor>
</comment>
<evidence type="ECO:0000256" key="2">
    <source>
        <dbReference type="ARBA" id="ARBA00002368"/>
    </source>
</evidence>
<proteinExistence type="inferred from homology"/>
<dbReference type="KEGG" id="dalk:DSCA_35180"/>
<gene>
    <name evidence="7" type="primary">pyrC</name>
    <name evidence="7" type="ORF">DSCA_35180</name>
</gene>
<name>A0A5K7YL99_9BACT</name>
<evidence type="ECO:0000256" key="3">
    <source>
        <dbReference type="ARBA" id="ARBA00010286"/>
    </source>
</evidence>
<dbReference type="Pfam" id="PF01979">
    <property type="entry name" value="Amidohydro_1"/>
    <property type="match status" value="1"/>
</dbReference>
<protein>
    <submittedName>
        <fullName evidence="7">Dihydroorotase</fullName>
    </submittedName>
</protein>
<evidence type="ECO:0000256" key="4">
    <source>
        <dbReference type="ARBA" id="ARBA00022723"/>
    </source>
</evidence>
<evidence type="ECO:0000313" key="7">
    <source>
        <dbReference type="EMBL" id="BBO69588.1"/>
    </source>
</evidence>
<dbReference type="GO" id="GO:0006145">
    <property type="term" value="P:purine nucleobase catabolic process"/>
    <property type="evidence" value="ECO:0007669"/>
    <property type="project" value="TreeGrafter"/>
</dbReference>
<dbReference type="SUPFAM" id="SSF51556">
    <property type="entry name" value="Metallo-dependent hydrolases"/>
    <property type="match status" value="1"/>
</dbReference>
<evidence type="ECO:0000313" key="8">
    <source>
        <dbReference type="Proteomes" id="UP000427906"/>
    </source>
</evidence>
<dbReference type="PANTHER" id="PTHR43668:SF4">
    <property type="entry name" value="ALLANTOINASE"/>
    <property type="match status" value="1"/>
</dbReference>
<dbReference type="Proteomes" id="UP000427906">
    <property type="component" value="Chromosome"/>
</dbReference>
<dbReference type="Gene3D" id="2.30.40.10">
    <property type="entry name" value="Urease, subunit C, domain 1"/>
    <property type="match status" value="1"/>
</dbReference>
<dbReference type="GO" id="GO:0005737">
    <property type="term" value="C:cytoplasm"/>
    <property type="evidence" value="ECO:0007669"/>
    <property type="project" value="TreeGrafter"/>
</dbReference>
<dbReference type="GO" id="GO:0004038">
    <property type="term" value="F:allantoinase activity"/>
    <property type="evidence" value="ECO:0007669"/>
    <property type="project" value="TreeGrafter"/>
</dbReference>
<dbReference type="OrthoDB" id="9803027at2"/>
<dbReference type="PROSITE" id="PS00483">
    <property type="entry name" value="DIHYDROOROTASE_2"/>
    <property type="match status" value="1"/>
</dbReference>
<comment type="similarity">
    <text evidence="3">Belongs to the metallo-dependent hydrolases superfamily. DHOase family. Class I DHOase subfamily.</text>
</comment>
<dbReference type="CDD" id="cd01318">
    <property type="entry name" value="DHOase_IIb"/>
    <property type="match status" value="1"/>
</dbReference>
<evidence type="ECO:0000256" key="1">
    <source>
        <dbReference type="ARBA" id="ARBA00001947"/>
    </source>
</evidence>
<dbReference type="RefSeq" id="WP_155317612.1">
    <property type="nucleotide sequence ID" value="NZ_AP021874.1"/>
</dbReference>
<feature type="domain" description="Amidohydrolase-related" evidence="6">
    <location>
        <begin position="51"/>
        <end position="424"/>
    </location>
</feature>
<keyword evidence="4" id="KW-0479">Metal-binding</keyword>
<evidence type="ECO:0000259" key="6">
    <source>
        <dbReference type="Pfam" id="PF01979"/>
    </source>
</evidence>
<dbReference type="InterPro" id="IPR032466">
    <property type="entry name" value="Metal_Hydrolase"/>
</dbReference>
<sequence>MATILITNALTINEGTAIHQDLRIRDGRIDAIGGDLSGRGADRVVDAGGRVLLPGMIDDQVHFREPGLTHKGDIGSESRAAVAGGITTYMEMPNTAPATTTIDRLEEKHRIAGQTSYANYSFYLGGANDNIEIIKQLDPKQACGVKVFMGASTGNMLVDDPVALEQIFTHSPTIVATHCEDSPTIDENTGRFQAIHGEDIPIALHPAIRSEAACYQSTALAVELAGRCNTRLHVLHLSTARELGLLSSLPLEKKRITAEVCVHHLFFSGTDYRDKGNLIKCNPAIKTEEDRRQLLAALEKGTIDVVGTDHAPHTLAEKQQPYLKAPSGLPLVQHALVSLLEHVHTGALTLEQVAEKTAHSPAKLFDVRERGYLREGYWADLVLVDLEHPTVVDDQPVHYRCGWTPFAGHTFRSSVAATFVSGHLAYHDGRIDPDPAGQRLEFDR</sequence>
<dbReference type="InterPro" id="IPR002195">
    <property type="entry name" value="Dihydroorotase_CS"/>
</dbReference>
<keyword evidence="8" id="KW-1185">Reference proteome</keyword>
<dbReference type="GO" id="GO:0046872">
    <property type="term" value="F:metal ion binding"/>
    <property type="evidence" value="ECO:0007669"/>
    <property type="project" value="UniProtKB-KW"/>
</dbReference>
<dbReference type="AlphaFoldDB" id="A0A5K7YL99"/>
<dbReference type="InterPro" id="IPR011059">
    <property type="entry name" value="Metal-dep_hydrolase_composite"/>
</dbReference>
<dbReference type="NCBIfam" id="NF006688">
    <property type="entry name" value="PRK09236.1"/>
    <property type="match status" value="1"/>
</dbReference>
<dbReference type="InterPro" id="IPR006680">
    <property type="entry name" value="Amidohydro-rel"/>
</dbReference>
<reference evidence="7 8" key="1">
    <citation type="submission" date="2019-11" db="EMBL/GenBank/DDBJ databases">
        <title>Comparative genomics of hydrocarbon-degrading Desulfosarcina strains.</title>
        <authorList>
            <person name="Watanabe M."/>
            <person name="Kojima H."/>
            <person name="Fukui M."/>
        </authorList>
    </citation>
    <scope>NUCLEOTIDE SEQUENCE [LARGE SCALE GENOMIC DNA]</scope>
    <source>
        <strain evidence="7 8">PL12</strain>
    </source>
</reference>
<evidence type="ECO:0000256" key="5">
    <source>
        <dbReference type="ARBA" id="ARBA00022801"/>
    </source>
</evidence>
<dbReference type="PANTHER" id="PTHR43668">
    <property type="entry name" value="ALLANTOINASE"/>
    <property type="match status" value="1"/>
</dbReference>
<dbReference type="EMBL" id="AP021874">
    <property type="protein sequence ID" value="BBO69588.1"/>
    <property type="molecule type" value="Genomic_DNA"/>
</dbReference>
<comment type="function">
    <text evidence="2">Catalyzes the reversible cyclization of carbamoyl aspartate to dihydroorotate.</text>
</comment>
<accession>A0A5K7YL99</accession>
<keyword evidence="5" id="KW-0378">Hydrolase</keyword>
<dbReference type="InterPro" id="IPR050138">
    <property type="entry name" value="DHOase/Allantoinase_Hydrolase"/>
</dbReference>